<evidence type="ECO:0000313" key="2">
    <source>
        <dbReference type="Proteomes" id="UP001062846"/>
    </source>
</evidence>
<gene>
    <name evidence="1" type="ORF">RHMOL_Rhmol02G0269600</name>
</gene>
<organism evidence="1 2">
    <name type="scientific">Rhododendron molle</name>
    <name type="common">Chinese azalea</name>
    <name type="synonym">Azalea mollis</name>
    <dbReference type="NCBI Taxonomy" id="49168"/>
    <lineage>
        <taxon>Eukaryota</taxon>
        <taxon>Viridiplantae</taxon>
        <taxon>Streptophyta</taxon>
        <taxon>Embryophyta</taxon>
        <taxon>Tracheophyta</taxon>
        <taxon>Spermatophyta</taxon>
        <taxon>Magnoliopsida</taxon>
        <taxon>eudicotyledons</taxon>
        <taxon>Gunneridae</taxon>
        <taxon>Pentapetalae</taxon>
        <taxon>asterids</taxon>
        <taxon>Ericales</taxon>
        <taxon>Ericaceae</taxon>
        <taxon>Ericoideae</taxon>
        <taxon>Rhodoreae</taxon>
        <taxon>Rhododendron</taxon>
    </lineage>
</organism>
<name>A0ACC0PU86_RHOML</name>
<sequence>MSRLFLLPLVIILVFHLVCATSLEVAMHVISGVPDNPTKLRVHCTSRQSRTSDLGMRTLNHGQEFGWSFSYDTDFYVCKFYWGSKTDSVDVYGERIQPFCGSVCYLAAKPDGFYVGHDKNSWYKIQDWK</sequence>
<protein>
    <submittedName>
        <fullName evidence="1">Uncharacterized protein</fullName>
    </submittedName>
</protein>
<accession>A0ACC0PU86</accession>
<dbReference type="Proteomes" id="UP001062846">
    <property type="component" value="Chromosome 2"/>
</dbReference>
<reference evidence="1" key="1">
    <citation type="submission" date="2022-02" db="EMBL/GenBank/DDBJ databases">
        <title>Plant Genome Project.</title>
        <authorList>
            <person name="Zhang R.-G."/>
        </authorList>
    </citation>
    <scope>NUCLEOTIDE SEQUENCE</scope>
    <source>
        <strain evidence="1">AT1</strain>
    </source>
</reference>
<keyword evidence="2" id="KW-1185">Reference proteome</keyword>
<comment type="caution">
    <text evidence="1">The sequence shown here is derived from an EMBL/GenBank/DDBJ whole genome shotgun (WGS) entry which is preliminary data.</text>
</comment>
<proteinExistence type="predicted"/>
<evidence type="ECO:0000313" key="1">
    <source>
        <dbReference type="EMBL" id="KAI8569317.1"/>
    </source>
</evidence>
<dbReference type="EMBL" id="CM046389">
    <property type="protein sequence ID" value="KAI8569317.1"/>
    <property type="molecule type" value="Genomic_DNA"/>
</dbReference>